<feature type="region of interest" description="Disordered" evidence="1">
    <location>
        <begin position="178"/>
        <end position="197"/>
    </location>
</feature>
<organism evidence="5 6">
    <name type="scientific">Maylandia zebra</name>
    <name type="common">zebra mbuna</name>
    <dbReference type="NCBI Taxonomy" id="106582"/>
    <lineage>
        <taxon>Eukaryota</taxon>
        <taxon>Metazoa</taxon>
        <taxon>Chordata</taxon>
        <taxon>Craniata</taxon>
        <taxon>Vertebrata</taxon>
        <taxon>Euteleostomi</taxon>
        <taxon>Actinopterygii</taxon>
        <taxon>Neopterygii</taxon>
        <taxon>Teleostei</taxon>
        <taxon>Neoteleostei</taxon>
        <taxon>Acanthomorphata</taxon>
        <taxon>Ovalentaria</taxon>
        <taxon>Cichlomorphae</taxon>
        <taxon>Cichliformes</taxon>
        <taxon>Cichlidae</taxon>
        <taxon>African cichlids</taxon>
        <taxon>Pseudocrenilabrinae</taxon>
        <taxon>Haplochromini</taxon>
        <taxon>Maylandia</taxon>
        <taxon>Maylandia zebra complex</taxon>
    </lineage>
</organism>
<feature type="compositionally biased region" description="Polar residues" evidence="1">
    <location>
        <begin position="398"/>
        <end position="413"/>
    </location>
</feature>
<feature type="domain" description="Shieldin complex subunit 2 C-terminal" evidence="2">
    <location>
        <begin position="740"/>
        <end position="908"/>
    </location>
</feature>
<name>A0A3P9B6S3_9CICH</name>
<dbReference type="GO" id="GO:0005634">
    <property type="term" value="C:nucleus"/>
    <property type="evidence" value="ECO:0007669"/>
    <property type="project" value="TreeGrafter"/>
</dbReference>
<accession>A0A3P9B6S3</accession>
<dbReference type="InterPro" id="IPR053944">
    <property type="entry name" value="SHLD2_OB2"/>
</dbReference>
<dbReference type="PANTHER" id="PTHR14495:SF2">
    <property type="entry name" value="SHIELDIN COMPLEX SUBUNIT 2"/>
    <property type="match status" value="1"/>
</dbReference>
<evidence type="ECO:0000259" key="3">
    <source>
        <dbReference type="Pfam" id="PF21669"/>
    </source>
</evidence>
<dbReference type="STRING" id="106582.ENSMZEP00005005581"/>
<reference evidence="5" key="3">
    <citation type="submission" date="2025-09" db="UniProtKB">
        <authorList>
            <consortium name="Ensembl"/>
        </authorList>
    </citation>
    <scope>IDENTIFICATION</scope>
</reference>
<dbReference type="InterPro" id="IPR029715">
    <property type="entry name" value="FAM35A"/>
</dbReference>
<dbReference type="Proteomes" id="UP000265160">
    <property type="component" value="LG13"/>
</dbReference>
<feature type="region of interest" description="Disordered" evidence="1">
    <location>
        <begin position="398"/>
        <end position="431"/>
    </location>
</feature>
<evidence type="ECO:0000313" key="5">
    <source>
        <dbReference type="Ensembl" id="ENSMZEP00005005581.1"/>
    </source>
</evidence>
<sequence>MWVQIVSRRLCANVASRCSVKLFSAVLTGAGRGRLTSLAGRPVLAVLSPVALDHLPLPAVSLDGEADAQDVVARLDDPQDPADPAPLLLGSLSSLQVFHQLVLHDSGALIEEALYHSEEVRVVGRIYGLAVAAVPQQGRGRRQNRVSSGGGVPRGQDAARSPAGSMCDQRKIHVFLGAPPPACSPASEPGAGLEEDDRAPARWRHLELTWRDGQLRPAGDPGNETGEASTHHDPTIAEGDWTENRVGQEGETGSLKEDLRPEKKFQESDAGRDDQPSASVHEYLDRCFPAAQPDHRKPEQPPAAAPLSSQTHYLTTWTLSQALILRRSVQSASSLEKTPPKHTQTPPSVSSSTPELFSPAMPSPAASAELFSHPCLTPRVEEGGVVLEATTDGVLCSQESTTNAESPAVSPSSKKARISPQSPDRGANTRLHSPTTLLARCDRPGVRYSVLVAVVHPCHLKEVKVKSGPSAGASVPLASIVVTDQSGVEMKVVLWRRAAFWALTVGPGDVLLITALQVNEDRWRGETVLQSTFSSKLLNVGQITSSSSPPVSQQVNARSLRCLCSFLRERRPLLVSLPRRPPQDLNRLPYATLRSLRANALVHALLRVTHTHISPEWRAEAESRSRSAVQLNAVLTVEQPEDQQGAVLLWGAAVDWLPRFSRDKGAVWDFRVLLVREGLTSDLPELHSTPWSTVQAVDPTDRRVQDFHRTRRCQKGNSSTPELDLDTLLSQKYSGDVELRVQVITFCFQDAPASQNAPQPVLDCSTSLEGIMVALSGDITYTGCGRCSAELDTDANDIYRPCYPCLPHTAVRRYYRPGVLTVSGWGSIQVCVQVPPDPLQKILKAPPDKLHRSSAPGSEVKHIQVAAERIHTLLSLPRKTFIATIRSNFLCDENSIPISQDFTLLDLQFLPEPR</sequence>
<evidence type="ECO:0000256" key="1">
    <source>
        <dbReference type="SAM" id="MobiDB-lite"/>
    </source>
</evidence>
<dbReference type="GO" id="GO:0035861">
    <property type="term" value="C:site of double-strand break"/>
    <property type="evidence" value="ECO:0007669"/>
    <property type="project" value="TreeGrafter"/>
</dbReference>
<dbReference type="InterPro" id="IPR031589">
    <property type="entry name" value="SHLD2_C"/>
</dbReference>
<proteinExistence type="predicted"/>
<keyword evidence="6" id="KW-1185">Reference proteome</keyword>
<evidence type="ECO:0000259" key="4">
    <source>
        <dbReference type="Pfam" id="PF22779"/>
    </source>
</evidence>
<dbReference type="PANTHER" id="PTHR14495">
    <property type="entry name" value="SHIELDIN COMPLEX SUBUNIT 2"/>
    <property type="match status" value="1"/>
</dbReference>
<feature type="region of interest" description="Disordered" evidence="1">
    <location>
        <begin position="137"/>
        <end position="165"/>
    </location>
</feature>
<dbReference type="Pfam" id="PF15793">
    <property type="entry name" value="SHLD2_C"/>
    <property type="match status" value="1"/>
</dbReference>
<reference evidence="5 6" key="1">
    <citation type="journal article" date="2014" name="Nature">
        <title>The genomic substrate for adaptive radiation in African cichlid fish.</title>
        <authorList>
            <person name="Brawand D."/>
            <person name="Wagner C.E."/>
            <person name="Li Y.I."/>
            <person name="Malinsky M."/>
            <person name="Keller I."/>
            <person name="Fan S."/>
            <person name="Simakov O."/>
            <person name="Ng A.Y."/>
            <person name="Lim Z.W."/>
            <person name="Bezault E."/>
            <person name="Turner-Maier J."/>
            <person name="Johnson J."/>
            <person name="Alcazar R."/>
            <person name="Noh H.J."/>
            <person name="Russell P."/>
            <person name="Aken B."/>
            <person name="Alfoldi J."/>
            <person name="Amemiya C."/>
            <person name="Azzouzi N."/>
            <person name="Baroiller J.F."/>
            <person name="Barloy-Hubler F."/>
            <person name="Berlin A."/>
            <person name="Bloomquist R."/>
            <person name="Carleton K.L."/>
            <person name="Conte M.A."/>
            <person name="D'Cotta H."/>
            <person name="Eshel O."/>
            <person name="Gaffney L."/>
            <person name="Galibert F."/>
            <person name="Gante H.F."/>
            <person name="Gnerre S."/>
            <person name="Greuter L."/>
            <person name="Guyon R."/>
            <person name="Haddad N.S."/>
            <person name="Haerty W."/>
            <person name="Harris R.M."/>
            <person name="Hofmann H.A."/>
            <person name="Hourlier T."/>
            <person name="Hulata G."/>
            <person name="Jaffe D.B."/>
            <person name="Lara M."/>
            <person name="Lee A.P."/>
            <person name="MacCallum I."/>
            <person name="Mwaiko S."/>
            <person name="Nikaido M."/>
            <person name="Nishihara H."/>
            <person name="Ozouf-Costaz C."/>
            <person name="Penman D.J."/>
            <person name="Przybylski D."/>
            <person name="Rakotomanga M."/>
            <person name="Renn S.C.P."/>
            <person name="Ribeiro F.J."/>
            <person name="Ron M."/>
            <person name="Salzburger W."/>
            <person name="Sanchez-Pulido L."/>
            <person name="Santos M.E."/>
            <person name="Searle S."/>
            <person name="Sharpe T."/>
            <person name="Swofford R."/>
            <person name="Tan F.J."/>
            <person name="Williams L."/>
            <person name="Young S."/>
            <person name="Yin S."/>
            <person name="Okada N."/>
            <person name="Kocher T.D."/>
            <person name="Miska E.A."/>
            <person name="Lander E.S."/>
            <person name="Venkatesh B."/>
            <person name="Fernald R.D."/>
            <person name="Meyer A."/>
            <person name="Ponting C.P."/>
            <person name="Streelman J.T."/>
            <person name="Lindblad-Toh K."/>
            <person name="Seehausen O."/>
            <person name="Di Palma F."/>
        </authorList>
    </citation>
    <scope>NUCLEOTIDE SEQUENCE</scope>
</reference>
<protein>
    <submittedName>
        <fullName evidence="5">Shieldin complex subunit 2</fullName>
    </submittedName>
</protein>
<feature type="region of interest" description="Disordered" evidence="1">
    <location>
        <begin position="330"/>
        <end position="365"/>
    </location>
</feature>
<feature type="compositionally biased region" description="Basic and acidic residues" evidence="1">
    <location>
        <begin position="242"/>
        <end position="275"/>
    </location>
</feature>
<dbReference type="GeneTree" id="ENSGT00390000003133"/>
<feature type="region of interest" description="Disordered" evidence="1">
    <location>
        <begin position="208"/>
        <end position="277"/>
    </location>
</feature>
<feature type="domain" description="Shieldin complex subunit 2 second OB fold" evidence="4">
    <location>
        <begin position="597"/>
        <end position="682"/>
    </location>
</feature>
<dbReference type="GO" id="GO:0010569">
    <property type="term" value="P:regulation of double-strand break repair via homologous recombination"/>
    <property type="evidence" value="ECO:0007669"/>
    <property type="project" value="TreeGrafter"/>
</dbReference>
<dbReference type="Pfam" id="PF22779">
    <property type="entry name" value="OB_SHLD2_2nd"/>
    <property type="match status" value="1"/>
</dbReference>
<evidence type="ECO:0000259" key="2">
    <source>
        <dbReference type="Pfam" id="PF15793"/>
    </source>
</evidence>
<evidence type="ECO:0000313" key="6">
    <source>
        <dbReference type="Proteomes" id="UP000265160"/>
    </source>
</evidence>
<dbReference type="InterPro" id="IPR049507">
    <property type="entry name" value="SHLD2_OB1"/>
</dbReference>
<feature type="compositionally biased region" description="Low complexity" evidence="1">
    <location>
        <begin position="343"/>
        <end position="365"/>
    </location>
</feature>
<dbReference type="AlphaFoldDB" id="A0A3P9B6S3"/>
<dbReference type="InterPro" id="IPR012340">
    <property type="entry name" value="NA-bd_OB-fold"/>
</dbReference>
<feature type="domain" description="Shieldin complex subunit 2 first OB fold" evidence="3">
    <location>
        <begin position="430"/>
        <end position="564"/>
    </location>
</feature>
<dbReference type="Gene3D" id="2.40.50.140">
    <property type="entry name" value="Nucleic acid-binding proteins"/>
    <property type="match status" value="1"/>
</dbReference>
<dbReference type="Pfam" id="PF21669">
    <property type="entry name" value="SHLD2_OB1"/>
    <property type="match status" value="1"/>
</dbReference>
<reference evidence="5" key="2">
    <citation type="submission" date="2025-08" db="UniProtKB">
        <authorList>
            <consortium name="Ensembl"/>
        </authorList>
    </citation>
    <scope>IDENTIFICATION</scope>
</reference>
<dbReference type="Ensembl" id="ENSMZET00005005818.1">
    <property type="protein sequence ID" value="ENSMZEP00005005581.1"/>
    <property type="gene ID" value="ENSMZEG00005004316.1"/>
</dbReference>